<keyword evidence="8" id="KW-0472">Membrane</keyword>
<dbReference type="InterPro" id="IPR000560">
    <property type="entry name" value="His_Pase_clade-2"/>
</dbReference>
<dbReference type="Gene3D" id="3.40.50.1240">
    <property type="entry name" value="Phosphoglycerate mutase-like"/>
    <property type="match status" value="1"/>
</dbReference>
<reference evidence="15" key="1">
    <citation type="journal article" date="2020" name="Fungal Divers.">
        <title>Resolving the Mortierellaceae phylogeny through synthesis of multi-gene phylogenetics and phylogenomics.</title>
        <authorList>
            <person name="Vandepol N."/>
            <person name="Liber J."/>
            <person name="Desiro A."/>
            <person name="Na H."/>
            <person name="Kennedy M."/>
            <person name="Barry K."/>
            <person name="Grigoriev I.V."/>
            <person name="Miller A.N."/>
            <person name="O'Donnell K."/>
            <person name="Stajich J.E."/>
            <person name="Bonito G."/>
        </authorList>
    </citation>
    <scope>NUCLEOTIDE SEQUENCE</scope>
    <source>
        <strain evidence="15">NVP1</strain>
    </source>
</reference>
<dbReference type="GO" id="GO:0034417">
    <property type="term" value="F:bisphosphoglycerate 3-phosphatase activity"/>
    <property type="evidence" value="ECO:0007669"/>
    <property type="project" value="UniProtKB-EC"/>
</dbReference>
<evidence type="ECO:0000256" key="14">
    <source>
        <dbReference type="SAM" id="SignalP"/>
    </source>
</evidence>
<feature type="signal peptide" evidence="14">
    <location>
        <begin position="1"/>
        <end position="35"/>
    </location>
</feature>
<dbReference type="CDD" id="cd07061">
    <property type="entry name" value="HP_HAP_like"/>
    <property type="match status" value="1"/>
</dbReference>
<organism evidence="15 16">
    <name type="scientific">Podila minutissima</name>
    <dbReference type="NCBI Taxonomy" id="64525"/>
    <lineage>
        <taxon>Eukaryota</taxon>
        <taxon>Fungi</taxon>
        <taxon>Fungi incertae sedis</taxon>
        <taxon>Mucoromycota</taxon>
        <taxon>Mortierellomycotina</taxon>
        <taxon>Mortierellomycetes</taxon>
        <taxon>Mortierellales</taxon>
        <taxon>Mortierellaceae</taxon>
        <taxon>Podila</taxon>
    </lineage>
</organism>
<comment type="catalytic activity">
    <reaction evidence="12">
        <text>1D-myo-inositol hexakisphosphate + H2O = 1D-myo-inositol 1,2,4,5,6-pentakisphosphate + phosphate</text>
        <dbReference type="Rhea" id="RHEA:16989"/>
        <dbReference type="ChEBI" id="CHEBI:15377"/>
        <dbReference type="ChEBI" id="CHEBI:43474"/>
        <dbReference type="ChEBI" id="CHEBI:57798"/>
        <dbReference type="ChEBI" id="CHEBI:58130"/>
        <dbReference type="EC" id="3.1.3.62"/>
    </reaction>
    <physiologicalReaction direction="left-to-right" evidence="12">
        <dbReference type="Rhea" id="RHEA:16990"/>
    </physiologicalReaction>
</comment>
<dbReference type="PANTHER" id="PTHR20963:SF8">
    <property type="entry name" value="MULTIPLE INOSITOL POLYPHOSPHATE PHOSPHATASE 1"/>
    <property type="match status" value="1"/>
</dbReference>
<dbReference type="Proteomes" id="UP000696485">
    <property type="component" value="Unassembled WGS sequence"/>
</dbReference>
<keyword evidence="6 14" id="KW-0732">Signal</keyword>
<dbReference type="GO" id="GO:0003993">
    <property type="term" value="F:acid phosphatase activity"/>
    <property type="evidence" value="ECO:0007669"/>
    <property type="project" value="TreeGrafter"/>
</dbReference>
<evidence type="ECO:0000256" key="7">
    <source>
        <dbReference type="ARBA" id="ARBA00022801"/>
    </source>
</evidence>
<comment type="subcellular location">
    <subcellularLocation>
        <location evidence="1">Membrane</location>
    </subcellularLocation>
</comment>
<name>A0A9P5VMG4_9FUNG</name>
<evidence type="ECO:0000256" key="1">
    <source>
        <dbReference type="ARBA" id="ARBA00004370"/>
    </source>
</evidence>
<evidence type="ECO:0000256" key="9">
    <source>
        <dbReference type="ARBA" id="ARBA00031642"/>
    </source>
</evidence>
<evidence type="ECO:0000256" key="5">
    <source>
        <dbReference type="ARBA" id="ARBA00018097"/>
    </source>
</evidence>
<dbReference type="Pfam" id="PF00328">
    <property type="entry name" value="His_Phos_2"/>
    <property type="match status" value="1"/>
</dbReference>
<dbReference type="SUPFAM" id="SSF53254">
    <property type="entry name" value="Phosphoglycerate mutase-like"/>
    <property type="match status" value="1"/>
</dbReference>
<evidence type="ECO:0000256" key="2">
    <source>
        <dbReference type="ARBA" id="ARBA00008422"/>
    </source>
</evidence>
<proteinExistence type="inferred from homology"/>
<dbReference type="EC" id="3.1.3.80" evidence="3"/>
<feature type="chain" id="PRO_5040486361" description="Multiple inositol polyphosphate phosphatase 1" evidence="14">
    <location>
        <begin position="36"/>
        <end position="603"/>
    </location>
</feature>
<keyword evidence="16" id="KW-1185">Reference proteome</keyword>
<dbReference type="InterPro" id="IPR033379">
    <property type="entry name" value="Acid_Pase_AS"/>
</dbReference>
<evidence type="ECO:0000313" key="15">
    <source>
        <dbReference type="EMBL" id="KAF9332850.1"/>
    </source>
</evidence>
<dbReference type="InterPro" id="IPR029033">
    <property type="entry name" value="His_PPase_superfam"/>
</dbReference>
<gene>
    <name evidence="15" type="primary">MINPP1</name>
    <name evidence="15" type="ORF">BG006_004272</name>
</gene>
<comment type="caution">
    <text evidence="15">The sequence shown here is derived from an EMBL/GenBank/DDBJ whole genome shotgun (WGS) entry which is preliminary data.</text>
</comment>
<evidence type="ECO:0000256" key="13">
    <source>
        <dbReference type="ARBA" id="ARBA00043832"/>
    </source>
</evidence>
<comment type="catalytic activity">
    <reaction evidence="10">
        <text>1D-myo-inositol 1,2,5,6-tetrakisphosphate + H2O = 1D-myo-inositol 1,2,6-trisphosphate + phosphate</text>
        <dbReference type="Rhea" id="RHEA:77119"/>
        <dbReference type="ChEBI" id="CHEBI:15377"/>
        <dbReference type="ChEBI" id="CHEBI:43474"/>
        <dbReference type="ChEBI" id="CHEBI:195535"/>
        <dbReference type="ChEBI" id="CHEBI:195537"/>
        <dbReference type="EC" id="3.1.3.62"/>
    </reaction>
    <physiologicalReaction direction="left-to-right" evidence="10">
        <dbReference type="Rhea" id="RHEA:77120"/>
    </physiologicalReaction>
</comment>
<dbReference type="AlphaFoldDB" id="A0A9P5VMG4"/>
<evidence type="ECO:0000313" key="16">
    <source>
        <dbReference type="Proteomes" id="UP000696485"/>
    </source>
</evidence>
<evidence type="ECO:0000256" key="12">
    <source>
        <dbReference type="ARBA" id="ARBA00043691"/>
    </source>
</evidence>
<dbReference type="GO" id="GO:0016020">
    <property type="term" value="C:membrane"/>
    <property type="evidence" value="ECO:0007669"/>
    <property type="project" value="UniProtKB-SubCell"/>
</dbReference>
<evidence type="ECO:0000256" key="3">
    <source>
        <dbReference type="ARBA" id="ARBA00012976"/>
    </source>
</evidence>
<evidence type="ECO:0000256" key="6">
    <source>
        <dbReference type="ARBA" id="ARBA00022729"/>
    </source>
</evidence>
<comment type="similarity">
    <text evidence="2">Belongs to the histidine acid phosphatase family. MINPP1 subfamily.</text>
</comment>
<dbReference type="PROSITE" id="PS00616">
    <property type="entry name" value="HIS_ACID_PHOSPHAT_1"/>
    <property type="match status" value="1"/>
</dbReference>
<accession>A0A9P5VMG4</accession>
<sequence>MSTNNQTDAKSRTTRPWVVLSAVVALLVCSSVVQGSDVSDYDVAGDILFSGPISRSKHASVVLQPQAASSFKSPSLEHQAPSPPSPITLFKLDQARHKGDFSYSHAWLRTHLGTKGPYPHENRPVGRLSDVPEGYELVQLHLLNRHGTRYPSTMKSKAFKTLAEKLRKASSVRGFEWLKDWSAGARYPVERGDLLAARGDSDLYQIGRRFRNRYATFLNKYPYDANAFNFKASAKARCTQSGNAFSSGFFEGRYSYDPDTNHHSPSKRPLVQPVSMSTLPSGLDKEIAVKYACPRWQEQVDGRPELTLRQKTLFEPTFLPQLAAQITRALKAGVNVTTSDISNIYQLCGFEISIYNEDQTWCRLLRPSVLNPSLKKVDDREHFLNLEILDDLDDFYTHGPGVPFNRHLGCVFATTLLDSIKMVLEDKTGGLQKRDDDEDPELPHHGVFKFGHSETIMFVSSFLGLYHQQGIPLTANMTAEQFARREFRASTFAPFASNMVFEVFQPKKRAAGLKRRVDAPSGGSADAESKALVRMLVNEKPFQVPGCAAMFCDWPTFKAVLETAGAGKNCDFDRCCANGSGGCGASKPLGDVPATCLPPVPIV</sequence>
<evidence type="ECO:0000256" key="10">
    <source>
        <dbReference type="ARBA" id="ARBA00043668"/>
    </source>
</evidence>
<evidence type="ECO:0000256" key="8">
    <source>
        <dbReference type="ARBA" id="ARBA00023136"/>
    </source>
</evidence>
<dbReference type="EMBL" id="JAAAUY010000236">
    <property type="protein sequence ID" value="KAF9332850.1"/>
    <property type="molecule type" value="Genomic_DNA"/>
</dbReference>
<dbReference type="PANTHER" id="PTHR20963">
    <property type="entry name" value="MULTIPLE INOSITOL POLYPHOSPHATE PHOSPHATASE-RELATED"/>
    <property type="match status" value="1"/>
</dbReference>
<evidence type="ECO:0000256" key="11">
    <source>
        <dbReference type="ARBA" id="ARBA00043671"/>
    </source>
</evidence>
<dbReference type="EC" id="3.1.3.62" evidence="4"/>
<keyword evidence="7" id="KW-0378">Hydrolase</keyword>
<evidence type="ECO:0000256" key="4">
    <source>
        <dbReference type="ARBA" id="ARBA00013040"/>
    </source>
</evidence>
<comment type="catalytic activity">
    <reaction evidence="11">
        <text>1D-myo-inositol 1,2,4,5,6-pentakisphosphate + H2O = 1D-myo-inositol 1,2,5,6-tetrakisphosphate + phosphate</text>
        <dbReference type="Rhea" id="RHEA:77115"/>
        <dbReference type="ChEBI" id="CHEBI:15377"/>
        <dbReference type="ChEBI" id="CHEBI:43474"/>
        <dbReference type="ChEBI" id="CHEBI:57798"/>
        <dbReference type="ChEBI" id="CHEBI:195535"/>
        <dbReference type="EC" id="3.1.3.62"/>
    </reaction>
    <physiologicalReaction direction="left-to-right" evidence="11">
        <dbReference type="Rhea" id="RHEA:77116"/>
    </physiologicalReaction>
</comment>
<comment type="catalytic activity">
    <reaction evidence="13">
        <text>(2R)-2,3-bisphosphoglycerate + H2O = (2R)-2-phosphoglycerate + phosphate</text>
        <dbReference type="Rhea" id="RHEA:27381"/>
        <dbReference type="ChEBI" id="CHEBI:15377"/>
        <dbReference type="ChEBI" id="CHEBI:43474"/>
        <dbReference type="ChEBI" id="CHEBI:58248"/>
        <dbReference type="ChEBI" id="CHEBI:58289"/>
        <dbReference type="EC" id="3.1.3.80"/>
    </reaction>
    <physiologicalReaction direction="left-to-right" evidence="13">
        <dbReference type="Rhea" id="RHEA:27382"/>
    </physiologicalReaction>
</comment>
<protein>
    <recommendedName>
        <fullName evidence="5">Multiple inositol polyphosphate phosphatase 1</fullName>
        <ecNumber evidence="4">3.1.3.62</ecNumber>
        <ecNumber evidence="3">3.1.3.80</ecNumber>
    </recommendedName>
    <alternativeName>
        <fullName evidence="9">2,3-bisphosphoglycerate 3-phosphatase</fullName>
    </alternativeName>
</protein>